<protein>
    <submittedName>
        <fullName evidence="2">Hypothetical_protein</fullName>
    </submittedName>
</protein>
<name>A0AA86TNR8_9EUKA</name>
<reference evidence="2 3" key="2">
    <citation type="submission" date="2024-07" db="EMBL/GenBank/DDBJ databases">
        <authorList>
            <person name="Akdeniz Z."/>
        </authorList>
    </citation>
    <scope>NUCLEOTIDE SEQUENCE [LARGE SCALE GENOMIC DNA]</scope>
</reference>
<sequence length="211" mass="25116">MNNLHFQSEHDLYLFTIAQRLQQQTAPFIQAADLLNNKQFFYLQLITHPECVTQANNILGYKKNYLRSWIQNVFVFEVFGEIDQIDVARISIIIQNEIAKRKQVVLSKEVYNAVQLQLGNKYNQFVLKATFDRIFYSPRVKEILKKQNKQLSNRKIIIEQTLEELNTPRIIRHTQHLYQTQDTYAVQTQKYNTKSQKTAKQKEQELFDMIQ</sequence>
<comment type="caution">
    <text evidence="1">The sequence shown here is derived from an EMBL/GenBank/DDBJ whole genome shotgun (WGS) entry which is preliminary data.</text>
</comment>
<dbReference type="AlphaFoldDB" id="A0AA86TNR8"/>
<evidence type="ECO:0000313" key="2">
    <source>
        <dbReference type="EMBL" id="CAL5980317.1"/>
    </source>
</evidence>
<dbReference type="Proteomes" id="UP001642409">
    <property type="component" value="Unassembled WGS sequence"/>
</dbReference>
<keyword evidence="3" id="KW-1185">Reference proteome</keyword>
<reference evidence="1" key="1">
    <citation type="submission" date="2023-06" db="EMBL/GenBank/DDBJ databases">
        <authorList>
            <person name="Kurt Z."/>
        </authorList>
    </citation>
    <scope>NUCLEOTIDE SEQUENCE</scope>
</reference>
<dbReference type="EMBL" id="CATOUU010000279">
    <property type="protein sequence ID" value="CAI9923201.1"/>
    <property type="molecule type" value="Genomic_DNA"/>
</dbReference>
<accession>A0AA86TNR8</accession>
<evidence type="ECO:0000313" key="1">
    <source>
        <dbReference type="EMBL" id="CAI9923201.1"/>
    </source>
</evidence>
<dbReference type="EMBL" id="CAXDID020000012">
    <property type="protein sequence ID" value="CAL5980317.1"/>
    <property type="molecule type" value="Genomic_DNA"/>
</dbReference>
<proteinExistence type="predicted"/>
<evidence type="ECO:0000313" key="3">
    <source>
        <dbReference type="Proteomes" id="UP001642409"/>
    </source>
</evidence>
<gene>
    <name evidence="1" type="ORF">HINF_LOCUS10846</name>
    <name evidence="2" type="ORF">HINF_LOCUS6112</name>
</gene>
<organism evidence="1">
    <name type="scientific">Hexamita inflata</name>
    <dbReference type="NCBI Taxonomy" id="28002"/>
    <lineage>
        <taxon>Eukaryota</taxon>
        <taxon>Metamonada</taxon>
        <taxon>Diplomonadida</taxon>
        <taxon>Hexamitidae</taxon>
        <taxon>Hexamitinae</taxon>
        <taxon>Hexamita</taxon>
    </lineage>
</organism>